<keyword evidence="3" id="KW-1185">Reference proteome</keyword>
<evidence type="ECO:0000313" key="2">
    <source>
        <dbReference type="EMBL" id="KAG5595355.1"/>
    </source>
</evidence>
<feature type="compositionally biased region" description="Basic and acidic residues" evidence="1">
    <location>
        <begin position="17"/>
        <end position="31"/>
    </location>
</feature>
<reference evidence="2 3" key="1">
    <citation type="submission" date="2020-09" db="EMBL/GenBank/DDBJ databases">
        <title>De no assembly of potato wild relative species, Solanum commersonii.</title>
        <authorList>
            <person name="Cho K."/>
        </authorList>
    </citation>
    <scope>NUCLEOTIDE SEQUENCE [LARGE SCALE GENOMIC DNA]</scope>
    <source>
        <strain evidence="2">LZ3.2</strain>
        <tissue evidence="2">Leaf</tissue>
    </source>
</reference>
<name>A0A9J5Y3Z0_SOLCO</name>
<proteinExistence type="predicted"/>
<protein>
    <submittedName>
        <fullName evidence="2">Uncharacterized protein</fullName>
    </submittedName>
</protein>
<evidence type="ECO:0000313" key="3">
    <source>
        <dbReference type="Proteomes" id="UP000824120"/>
    </source>
</evidence>
<gene>
    <name evidence="2" type="ORF">H5410_036587</name>
</gene>
<organism evidence="2 3">
    <name type="scientific">Solanum commersonii</name>
    <name type="common">Commerson's wild potato</name>
    <name type="synonym">Commerson's nightshade</name>
    <dbReference type="NCBI Taxonomy" id="4109"/>
    <lineage>
        <taxon>Eukaryota</taxon>
        <taxon>Viridiplantae</taxon>
        <taxon>Streptophyta</taxon>
        <taxon>Embryophyta</taxon>
        <taxon>Tracheophyta</taxon>
        <taxon>Spermatophyta</taxon>
        <taxon>Magnoliopsida</taxon>
        <taxon>eudicotyledons</taxon>
        <taxon>Gunneridae</taxon>
        <taxon>Pentapetalae</taxon>
        <taxon>asterids</taxon>
        <taxon>lamiids</taxon>
        <taxon>Solanales</taxon>
        <taxon>Solanaceae</taxon>
        <taxon>Solanoideae</taxon>
        <taxon>Solaneae</taxon>
        <taxon>Solanum</taxon>
    </lineage>
</organism>
<dbReference type="AlphaFoldDB" id="A0A9J5Y3Z0"/>
<feature type="region of interest" description="Disordered" evidence="1">
    <location>
        <begin position="1"/>
        <end position="31"/>
    </location>
</feature>
<accession>A0A9J5Y3Z0</accession>
<dbReference type="Proteomes" id="UP000824120">
    <property type="component" value="Chromosome 7"/>
</dbReference>
<sequence>MGEEIKQIKTNVKSKSQSHDSKHAELRWSEDEKIPEIEGDVGKLSKTHNICSITTACTSRQVSERQHKNINLNKTSRDTI</sequence>
<comment type="caution">
    <text evidence="2">The sequence shown here is derived from an EMBL/GenBank/DDBJ whole genome shotgun (WGS) entry which is preliminary data.</text>
</comment>
<dbReference type="EMBL" id="JACXVP010000007">
    <property type="protein sequence ID" value="KAG5595355.1"/>
    <property type="molecule type" value="Genomic_DNA"/>
</dbReference>
<evidence type="ECO:0000256" key="1">
    <source>
        <dbReference type="SAM" id="MobiDB-lite"/>
    </source>
</evidence>